<proteinExistence type="predicted"/>
<protein>
    <submittedName>
        <fullName evidence="1">Uncharacterized protein</fullName>
    </submittedName>
</protein>
<dbReference type="AlphaFoldDB" id="A0A1S0U4H6"/>
<dbReference type="InParanoid" id="A0A1S0U4H6"/>
<dbReference type="GeneID" id="9940827"/>
<evidence type="ECO:0000313" key="1">
    <source>
        <dbReference type="EMBL" id="EFO25048.1"/>
    </source>
</evidence>
<name>A0A1S0U4H6_LOALO</name>
<dbReference type="CTD" id="9940827"/>
<dbReference type="RefSeq" id="XP_003139014.1">
    <property type="nucleotide sequence ID" value="XM_003138966.1"/>
</dbReference>
<organism evidence="1">
    <name type="scientific">Loa loa</name>
    <name type="common">Eye worm</name>
    <name type="synonym">Filaria loa</name>
    <dbReference type="NCBI Taxonomy" id="7209"/>
    <lineage>
        <taxon>Eukaryota</taxon>
        <taxon>Metazoa</taxon>
        <taxon>Ecdysozoa</taxon>
        <taxon>Nematoda</taxon>
        <taxon>Chromadorea</taxon>
        <taxon>Rhabditida</taxon>
        <taxon>Spirurina</taxon>
        <taxon>Spiruromorpha</taxon>
        <taxon>Filarioidea</taxon>
        <taxon>Onchocercidae</taxon>
        <taxon>Loa</taxon>
    </lineage>
</organism>
<sequence length="129" mass="14445">MIELTFRGSLSILQLTVKAFRKIFHSFYAINRLGAQCIIQVVHMDNLYPNLLGQRWSGCVDVVFTLLHKSGRSWLLLAWYRVKDSLYRNICGGGGGGVGDVEYALITCTSRSALYINAHSGSASLMQQW</sequence>
<dbReference type="EMBL" id="JH712187">
    <property type="protein sequence ID" value="EFO25048.1"/>
    <property type="molecule type" value="Genomic_DNA"/>
</dbReference>
<accession>A0A1S0U4H6</accession>
<gene>
    <name evidence="1" type="ORF">LOAG_03429</name>
</gene>
<dbReference type="KEGG" id="loa:LOAG_03429"/>
<reference evidence="1" key="1">
    <citation type="submission" date="2012-04" db="EMBL/GenBank/DDBJ databases">
        <title>The Genome Sequence of Loa loa.</title>
        <authorList>
            <consortium name="The Broad Institute Genome Sequencing Platform"/>
            <consortium name="Broad Institute Genome Sequencing Center for Infectious Disease"/>
            <person name="Nutman T.B."/>
            <person name="Fink D.L."/>
            <person name="Russ C."/>
            <person name="Young S."/>
            <person name="Zeng Q."/>
            <person name="Gargeya S."/>
            <person name="Alvarado L."/>
            <person name="Berlin A."/>
            <person name="Chapman S.B."/>
            <person name="Chen Z."/>
            <person name="Freedman E."/>
            <person name="Gellesch M."/>
            <person name="Goldberg J."/>
            <person name="Griggs A."/>
            <person name="Gujja S."/>
            <person name="Heilman E.R."/>
            <person name="Heiman D."/>
            <person name="Howarth C."/>
            <person name="Mehta T."/>
            <person name="Neiman D."/>
            <person name="Pearson M."/>
            <person name="Roberts A."/>
            <person name="Saif S."/>
            <person name="Shea T."/>
            <person name="Shenoy N."/>
            <person name="Sisk P."/>
            <person name="Stolte C."/>
            <person name="Sykes S."/>
            <person name="White J."/>
            <person name="Yandava C."/>
            <person name="Haas B."/>
            <person name="Henn M.R."/>
            <person name="Nusbaum C."/>
            <person name="Birren B."/>
        </authorList>
    </citation>
    <scope>NUCLEOTIDE SEQUENCE [LARGE SCALE GENOMIC DNA]</scope>
</reference>